<evidence type="ECO:0000313" key="2">
    <source>
        <dbReference type="Proteomes" id="UP000515220"/>
    </source>
</evidence>
<gene>
    <name evidence="1" type="ORF">AAJCM20276_21720</name>
</gene>
<dbReference type="Proteomes" id="UP000515220">
    <property type="component" value="Chromosome"/>
</dbReference>
<name>A0A6S6PID0_ACEAC</name>
<dbReference type="AlphaFoldDB" id="A0A6S6PID0"/>
<accession>A0A6S6PID0</accession>
<organism evidence="1 2">
    <name type="scientific">Acetobacter aceti</name>
    <dbReference type="NCBI Taxonomy" id="435"/>
    <lineage>
        <taxon>Bacteria</taxon>
        <taxon>Pseudomonadati</taxon>
        <taxon>Pseudomonadota</taxon>
        <taxon>Alphaproteobacteria</taxon>
        <taxon>Acetobacterales</taxon>
        <taxon>Acetobacteraceae</taxon>
        <taxon>Acetobacter</taxon>
        <taxon>Acetobacter subgen. Acetobacter</taxon>
    </lineage>
</organism>
<reference evidence="1 2" key="1">
    <citation type="submission" date="2020-07" db="EMBL/GenBank/DDBJ databases">
        <title>Complete Genome Sequence of an acetic acid bacterium, Acetobacter aceti JCM20276.</title>
        <authorList>
            <person name="Hirose Y."/>
            <person name="Mihara H."/>
        </authorList>
    </citation>
    <scope>NUCLEOTIDE SEQUENCE [LARGE SCALE GENOMIC DNA]</scope>
    <source>
        <strain evidence="1 2">JCM20276</strain>
    </source>
</reference>
<sequence length="211" mass="22986">MIESAVFPARDQGNTPNLLPCLMSDGDARAGMFGMTGPGIMRLRVHFCRDLFKQRAISLFPVIVLMQMSGDLQRFVGEQERSSEDSGDIETTERLQCFLHPVRCNFRIGIRGEQERIIRCAESGMTHGVASGTSGVSVVGGIGDTHHVQFVRQLGKQGKCALAGIVLRVVDPEDDLVRLEAFLSGQRQKAGNDMLGLVAGRNGDDTPSLEK</sequence>
<protein>
    <submittedName>
        <fullName evidence="1">Uncharacterized protein</fullName>
    </submittedName>
</protein>
<evidence type="ECO:0000313" key="1">
    <source>
        <dbReference type="EMBL" id="BCI67548.1"/>
    </source>
</evidence>
<proteinExistence type="predicted"/>
<dbReference type="EMBL" id="AP023326">
    <property type="protein sequence ID" value="BCI67548.1"/>
    <property type="molecule type" value="Genomic_DNA"/>
</dbReference>